<gene>
    <name evidence="1" type="ORF">PanWU01x14_311110</name>
</gene>
<reference evidence="2" key="1">
    <citation type="submission" date="2016-06" db="EMBL/GenBank/DDBJ databases">
        <title>Parallel loss of symbiosis genes in relatives of nitrogen-fixing non-legume Parasponia.</title>
        <authorList>
            <person name="Van Velzen R."/>
            <person name="Holmer R."/>
            <person name="Bu F."/>
            <person name="Rutten L."/>
            <person name="Van Zeijl A."/>
            <person name="Liu W."/>
            <person name="Santuari L."/>
            <person name="Cao Q."/>
            <person name="Sharma T."/>
            <person name="Shen D."/>
            <person name="Roswanjaya Y."/>
            <person name="Wardhani T."/>
            <person name="Kalhor M.S."/>
            <person name="Jansen J."/>
            <person name="Van den Hoogen J."/>
            <person name="Gungor B."/>
            <person name="Hartog M."/>
            <person name="Hontelez J."/>
            <person name="Verver J."/>
            <person name="Yang W.-C."/>
            <person name="Schijlen E."/>
            <person name="Repin R."/>
            <person name="Schilthuizen M."/>
            <person name="Schranz E."/>
            <person name="Heidstra R."/>
            <person name="Miyata K."/>
            <person name="Fedorova E."/>
            <person name="Kohlen W."/>
            <person name="Bisseling T."/>
            <person name="Smit S."/>
            <person name="Geurts R."/>
        </authorList>
    </citation>
    <scope>NUCLEOTIDE SEQUENCE [LARGE SCALE GENOMIC DNA]</scope>
    <source>
        <strain evidence="2">cv. WU1-14</strain>
    </source>
</reference>
<dbReference type="AlphaFoldDB" id="A0A2P5AQ15"/>
<proteinExistence type="predicted"/>
<sequence length="88" mass="9829">MRTLRASHTALCSLTKRACKVESPHHILVTSPETGIPSWSWRRSPSSEILSFPSLKVLTCCNFSVLLPYITLPSHQGVRMLIEPLLIS</sequence>
<dbReference type="EMBL" id="JXTB01000489">
    <property type="protein sequence ID" value="PON38655.1"/>
    <property type="molecule type" value="Genomic_DNA"/>
</dbReference>
<protein>
    <submittedName>
        <fullName evidence="1">Uncharacterized protein</fullName>
    </submittedName>
</protein>
<organism evidence="1 2">
    <name type="scientific">Parasponia andersonii</name>
    <name type="common">Sponia andersonii</name>
    <dbReference type="NCBI Taxonomy" id="3476"/>
    <lineage>
        <taxon>Eukaryota</taxon>
        <taxon>Viridiplantae</taxon>
        <taxon>Streptophyta</taxon>
        <taxon>Embryophyta</taxon>
        <taxon>Tracheophyta</taxon>
        <taxon>Spermatophyta</taxon>
        <taxon>Magnoliopsida</taxon>
        <taxon>eudicotyledons</taxon>
        <taxon>Gunneridae</taxon>
        <taxon>Pentapetalae</taxon>
        <taxon>rosids</taxon>
        <taxon>fabids</taxon>
        <taxon>Rosales</taxon>
        <taxon>Cannabaceae</taxon>
        <taxon>Parasponia</taxon>
    </lineage>
</organism>
<name>A0A2P5AQ15_PARAD</name>
<dbReference type="Proteomes" id="UP000237105">
    <property type="component" value="Unassembled WGS sequence"/>
</dbReference>
<evidence type="ECO:0000313" key="1">
    <source>
        <dbReference type="EMBL" id="PON38655.1"/>
    </source>
</evidence>
<comment type="caution">
    <text evidence="1">The sequence shown here is derived from an EMBL/GenBank/DDBJ whole genome shotgun (WGS) entry which is preliminary data.</text>
</comment>
<accession>A0A2P5AQ15</accession>
<evidence type="ECO:0000313" key="2">
    <source>
        <dbReference type="Proteomes" id="UP000237105"/>
    </source>
</evidence>
<keyword evidence="2" id="KW-1185">Reference proteome</keyword>